<proteinExistence type="predicted"/>
<comment type="caution">
    <text evidence="2">The sequence shown here is derived from an EMBL/GenBank/DDBJ whole genome shotgun (WGS) entry which is preliminary data.</text>
</comment>
<gene>
    <name evidence="2" type="ORF">M569_14331</name>
</gene>
<dbReference type="GO" id="GO:0009553">
    <property type="term" value="P:embryo sac development"/>
    <property type="evidence" value="ECO:0007669"/>
    <property type="project" value="TreeGrafter"/>
</dbReference>
<dbReference type="InterPro" id="IPR034546">
    <property type="entry name" value="PAIR1"/>
</dbReference>
<dbReference type="GO" id="GO:0005634">
    <property type="term" value="C:nucleus"/>
    <property type="evidence" value="ECO:0007669"/>
    <property type="project" value="TreeGrafter"/>
</dbReference>
<name>S8C7W8_9LAMI</name>
<evidence type="ECO:0000313" key="2">
    <source>
        <dbReference type="EMBL" id="EPS60471.1"/>
    </source>
</evidence>
<dbReference type="GO" id="GO:0042138">
    <property type="term" value="P:meiotic DNA double-strand break formation"/>
    <property type="evidence" value="ECO:0007669"/>
    <property type="project" value="TreeGrafter"/>
</dbReference>
<dbReference type="GO" id="GO:0070192">
    <property type="term" value="P:chromosome organization involved in meiotic cell cycle"/>
    <property type="evidence" value="ECO:0007669"/>
    <property type="project" value="InterPro"/>
</dbReference>
<sequence>MKLKINKACDLSSISVLPPHTRRSNSVSSGLDSSSIFGTGKMPSQIQSQQQQLSQPTVSSQPGFLSQFSQNSQDEILTNEKFGSQERDLPARRASFLPRISYARDEGQMVVSRPSSSLMRKLSSQEYKCEVSEELDRRIGMVETSISRLGVVLDSVQSDIIQVHRSTKEIEQRVIIDSDEEIDGGFSCLLKEKETVGYSIEEAEKETARILRKARRRKRKYCNTIIIN</sequence>
<feature type="compositionally biased region" description="Low complexity" evidence="1">
    <location>
        <begin position="24"/>
        <end position="35"/>
    </location>
</feature>
<keyword evidence="3" id="KW-1185">Reference proteome</keyword>
<evidence type="ECO:0000256" key="1">
    <source>
        <dbReference type="SAM" id="MobiDB-lite"/>
    </source>
</evidence>
<feature type="region of interest" description="Disordered" evidence="1">
    <location>
        <begin position="17"/>
        <end position="65"/>
    </location>
</feature>
<reference evidence="2 3" key="1">
    <citation type="journal article" date="2013" name="BMC Genomics">
        <title>The miniature genome of a carnivorous plant Genlisea aurea contains a low number of genes and short non-coding sequences.</title>
        <authorList>
            <person name="Leushkin E.V."/>
            <person name="Sutormin R.A."/>
            <person name="Nabieva E.R."/>
            <person name="Penin A.A."/>
            <person name="Kondrashov A.S."/>
            <person name="Logacheva M.D."/>
        </authorList>
    </citation>
    <scope>NUCLEOTIDE SEQUENCE [LARGE SCALE GENOMIC DNA]</scope>
</reference>
<protein>
    <submittedName>
        <fullName evidence="2">Uncharacterized protein</fullName>
    </submittedName>
</protein>
<organism evidence="2 3">
    <name type="scientific">Genlisea aurea</name>
    <dbReference type="NCBI Taxonomy" id="192259"/>
    <lineage>
        <taxon>Eukaryota</taxon>
        <taxon>Viridiplantae</taxon>
        <taxon>Streptophyta</taxon>
        <taxon>Embryophyta</taxon>
        <taxon>Tracheophyta</taxon>
        <taxon>Spermatophyta</taxon>
        <taxon>Magnoliopsida</taxon>
        <taxon>eudicotyledons</taxon>
        <taxon>Gunneridae</taxon>
        <taxon>Pentapetalae</taxon>
        <taxon>asterids</taxon>
        <taxon>lamiids</taxon>
        <taxon>Lamiales</taxon>
        <taxon>Lentibulariaceae</taxon>
        <taxon>Genlisea</taxon>
    </lineage>
</organism>
<accession>S8C7W8</accession>
<dbReference type="PANTHER" id="PTHR37695">
    <property type="entry name" value="RECOMBINATION INITIATION DEFECTS 3-RELATED"/>
    <property type="match status" value="1"/>
</dbReference>
<dbReference type="AlphaFoldDB" id="S8C7W8"/>
<dbReference type="GO" id="GO:0009556">
    <property type="term" value="P:microsporogenesis"/>
    <property type="evidence" value="ECO:0007669"/>
    <property type="project" value="TreeGrafter"/>
</dbReference>
<dbReference type="OrthoDB" id="1920658at2759"/>
<dbReference type="Proteomes" id="UP000015453">
    <property type="component" value="Unassembled WGS sequence"/>
</dbReference>
<dbReference type="PANTHER" id="PTHR37695:SF1">
    <property type="entry name" value="RECOMBINATION INITIATION DEFECTS 3-RELATED"/>
    <property type="match status" value="1"/>
</dbReference>
<feature type="compositionally biased region" description="Low complexity" evidence="1">
    <location>
        <begin position="43"/>
        <end position="62"/>
    </location>
</feature>
<dbReference type="EMBL" id="AUSU01007548">
    <property type="protein sequence ID" value="EPS60471.1"/>
    <property type="molecule type" value="Genomic_DNA"/>
</dbReference>
<evidence type="ECO:0000313" key="3">
    <source>
        <dbReference type="Proteomes" id="UP000015453"/>
    </source>
</evidence>